<gene>
    <name evidence="14" type="ORF">RRG08_025343</name>
</gene>
<dbReference type="FunFam" id="3.30.200.20:FF:000042">
    <property type="entry name" value="Aurora kinase A"/>
    <property type="match status" value="1"/>
</dbReference>
<name>A0AAE1DVC8_9GAST</name>
<dbReference type="Pfam" id="PF00069">
    <property type="entry name" value="Pkinase"/>
    <property type="match status" value="1"/>
</dbReference>
<keyword evidence="8 11" id="KW-0067">ATP-binding</keyword>
<evidence type="ECO:0000256" key="4">
    <source>
        <dbReference type="ARBA" id="ARBA00022527"/>
    </source>
</evidence>
<feature type="binding site" evidence="11">
    <location>
        <position position="123"/>
    </location>
    <ligand>
        <name>ATP</name>
        <dbReference type="ChEBI" id="CHEBI:30616"/>
    </ligand>
</feature>
<dbReference type="GO" id="GO:0005737">
    <property type="term" value="C:cytoplasm"/>
    <property type="evidence" value="ECO:0007669"/>
    <property type="project" value="UniProtKB-SubCell"/>
</dbReference>
<evidence type="ECO:0000256" key="6">
    <source>
        <dbReference type="ARBA" id="ARBA00022741"/>
    </source>
</evidence>
<organism evidence="14 15">
    <name type="scientific">Elysia crispata</name>
    <name type="common">lettuce slug</name>
    <dbReference type="NCBI Taxonomy" id="231223"/>
    <lineage>
        <taxon>Eukaryota</taxon>
        <taxon>Metazoa</taxon>
        <taxon>Spiralia</taxon>
        <taxon>Lophotrochozoa</taxon>
        <taxon>Mollusca</taxon>
        <taxon>Gastropoda</taxon>
        <taxon>Heterobranchia</taxon>
        <taxon>Euthyneura</taxon>
        <taxon>Panpulmonata</taxon>
        <taxon>Sacoglossa</taxon>
        <taxon>Placobranchoidea</taxon>
        <taxon>Plakobranchidae</taxon>
        <taxon>Elysia</taxon>
    </lineage>
</organism>
<evidence type="ECO:0000256" key="3">
    <source>
        <dbReference type="ARBA" id="ARBA00022490"/>
    </source>
</evidence>
<accession>A0AAE1DVC8</accession>
<comment type="catalytic activity">
    <reaction evidence="9">
        <text>L-threonyl-[protein] + ATP = O-phospho-L-threonyl-[protein] + ADP + H(+)</text>
        <dbReference type="Rhea" id="RHEA:46608"/>
        <dbReference type="Rhea" id="RHEA-COMP:11060"/>
        <dbReference type="Rhea" id="RHEA-COMP:11605"/>
        <dbReference type="ChEBI" id="CHEBI:15378"/>
        <dbReference type="ChEBI" id="CHEBI:30013"/>
        <dbReference type="ChEBI" id="CHEBI:30616"/>
        <dbReference type="ChEBI" id="CHEBI:61977"/>
        <dbReference type="ChEBI" id="CHEBI:456216"/>
        <dbReference type="EC" id="2.7.11.1"/>
    </reaction>
</comment>
<dbReference type="GO" id="GO:0005524">
    <property type="term" value="F:ATP binding"/>
    <property type="evidence" value="ECO:0007669"/>
    <property type="project" value="UniProtKB-UniRule"/>
</dbReference>
<keyword evidence="3" id="KW-0963">Cytoplasm</keyword>
<dbReference type="Gene3D" id="1.10.510.10">
    <property type="entry name" value="Transferase(Phosphotransferase) domain 1"/>
    <property type="match status" value="1"/>
</dbReference>
<proteinExistence type="predicted"/>
<dbReference type="PANTHER" id="PTHR24346">
    <property type="entry name" value="MAP/MICROTUBULE AFFINITY-REGULATING KINASE"/>
    <property type="match status" value="1"/>
</dbReference>
<evidence type="ECO:0000256" key="1">
    <source>
        <dbReference type="ARBA" id="ARBA00004496"/>
    </source>
</evidence>
<feature type="region of interest" description="Disordered" evidence="12">
    <location>
        <begin position="912"/>
        <end position="996"/>
    </location>
</feature>
<evidence type="ECO:0000313" key="15">
    <source>
        <dbReference type="Proteomes" id="UP001283361"/>
    </source>
</evidence>
<dbReference type="EMBL" id="JAWDGP010002360">
    <property type="protein sequence ID" value="KAK3783720.1"/>
    <property type="molecule type" value="Genomic_DNA"/>
</dbReference>
<dbReference type="PROSITE" id="PS50011">
    <property type="entry name" value="PROTEIN_KINASE_DOM"/>
    <property type="match status" value="1"/>
</dbReference>
<dbReference type="InterPro" id="IPR008271">
    <property type="entry name" value="Ser/Thr_kinase_AS"/>
</dbReference>
<evidence type="ECO:0000256" key="10">
    <source>
        <dbReference type="ARBA" id="ARBA00048679"/>
    </source>
</evidence>
<feature type="compositionally biased region" description="Polar residues" evidence="12">
    <location>
        <begin position="1"/>
        <end position="23"/>
    </location>
</feature>
<evidence type="ECO:0000313" key="14">
    <source>
        <dbReference type="EMBL" id="KAK3783720.1"/>
    </source>
</evidence>
<keyword evidence="6 11" id="KW-0547">Nucleotide-binding</keyword>
<dbReference type="GO" id="GO:0004674">
    <property type="term" value="F:protein serine/threonine kinase activity"/>
    <property type="evidence" value="ECO:0007669"/>
    <property type="project" value="UniProtKB-KW"/>
</dbReference>
<evidence type="ECO:0000256" key="9">
    <source>
        <dbReference type="ARBA" id="ARBA00047899"/>
    </source>
</evidence>
<feature type="domain" description="Protein kinase" evidence="13">
    <location>
        <begin position="89"/>
        <end position="344"/>
    </location>
</feature>
<dbReference type="AlphaFoldDB" id="A0AAE1DVC8"/>
<evidence type="ECO:0000256" key="2">
    <source>
        <dbReference type="ARBA" id="ARBA00012513"/>
    </source>
</evidence>
<feature type="compositionally biased region" description="Basic and acidic residues" evidence="12">
    <location>
        <begin position="912"/>
        <end position="929"/>
    </location>
</feature>
<evidence type="ECO:0000256" key="7">
    <source>
        <dbReference type="ARBA" id="ARBA00022777"/>
    </source>
</evidence>
<dbReference type="PROSITE" id="PS00107">
    <property type="entry name" value="PROTEIN_KINASE_ATP"/>
    <property type="match status" value="1"/>
</dbReference>
<feature type="compositionally biased region" description="Low complexity" evidence="12">
    <location>
        <begin position="662"/>
        <end position="677"/>
    </location>
</feature>
<feature type="region of interest" description="Disordered" evidence="12">
    <location>
        <begin position="654"/>
        <end position="677"/>
    </location>
</feature>
<dbReference type="EC" id="2.7.11.1" evidence="2"/>
<dbReference type="SMART" id="SM00220">
    <property type="entry name" value="S_TKc"/>
    <property type="match status" value="1"/>
</dbReference>
<comment type="caution">
    <text evidence="14">The sequence shown here is derived from an EMBL/GenBank/DDBJ whole genome shotgun (WGS) entry which is preliminary data.</text>
</comment>
<dbReference type="SUPFAM" id="SSF56112">
    <property type="entry name" value="Protein kinase-like (PK-like)"/>
    <property type="match status" value="1"/>
</dbReference>
<dbReference type="CDD" id="cd14003">
    <property type="entry name" value="STKc_AMPK-like"/>
    <property type="match status" value="1"/>
</dbReference>
<reference evidence="14" key="1">
    <citation type="journal article" date="2023" name="G3 (Bethesda)">
        <title>A reference genome for the long-term kleptoplast-retaining sea slug Elysia crispata morphotype clarki.</title>
        <authorList>
            <person name="Eastman K.E."/>
            <person name="Pendleton A.L."/>
            <person name="Shaikh M.A."/>
            <person name="Suttiyut T."/>
            <person name="Ogas R."/>
            <person name="Tomko P."/>
            <person name="Gavelis G."/>
            <person name="Widhalm J.R."/>
            <person name="Wisecaver J.H."/>
        </authorList>
    </citation>
    <scope>NUCLEOTIDE SEQUENCE</scope>
    <source>
        <strain evidence="14">ECLA1</strain>
    </source>
</reference>
<evidence type="ECO:0000256" key="12">
    <source>
        <dbReference type="SAM" id="MobiDB-lite"/>
    </source>
</evidence>
<keyword evidence="4" id="KW-0723">Serine/threonine-protein kinase</keyword>
<sequence>MSDTPGQASDFNTAVRQESSIQPLPTMDQDAVQTTSPKSELDLQDLCKGHKDDEGQTDGKIHTFLEDSNRSLLDTSKGYEGRCKKVGQYLLGCTIGEGSYGKVRLATHLISKQRVAVKVVAKKTLVQKEAARRHFRREALMMQRVYHPNVIRLYQALETGNSYYLVFELAAGGSLLHVLSGRGVFSEQKSRHYMRQIVSALDHLHRSDIVHRDLKLENILLDEHSNVKLVDFGLSAVCQDSSSVLSTQCGSPLYAAPEIFAGRKYGKPVDIWSLGVCLYALLAGRLPFLPGDGASLLQLYSLLLKGCEVPQYLSQPCKDLLNGMLEVHESRRLLLDEIFVHPWLTGPDDQPLKRVPPVPKKLSENAVDLSIVKYICTTFRFSERDVVTSVTDRKLTPAAATYHILHDSIESGRICISYPRENAAGGVGINKETRSAPASVLKAEICTYTNESTGHIILDNEKIEKRGVQMEDNDRILWESAKDVNSKQTFLDSLSGPCPTNELSDKTDASYPARRTTSESTDSGVGIDLFPEETRLGAIEAPDTPHTKTDLSDRFSYKTFIMDLRQNRQKYKASLRLGGNSSMGGVVCNGNTDGNNHPNYVLLGHSPRNQNAFVEERKKSTEVNGHNDDEDKQLKGLGLPELAASPSGSFSPTFPPIAMSGPASHGPASHSTSSSSPVYSAISGLGQQCVKYNTFINSSGGSFYYSSKPIPGFRHGNRYFLHLDKNNFTSSNMGVTGVPTATVTSDRLSCECFAPKFVSNHNASLGKANIVRGATDFSHRPPPPPPNSNSCTPFSYLSGDKIELKAVGLQRKSIGPTNQPPPSPLRLSTNNSSLHVHQLSVWSKNTNAEKSNYRDSELYKIYSHTDFNNDVNGTENAPRISSTSVQQQRRPVRILASLRDLYGIDPWKRSRSERADLSKAVRREQKNRQVDTQACDLSPTVRNPEYNRNHRSEGSRKRRPSKSNKSQHEDPPSPTRLSVPEREEGNESSSSAVCRSNISTPLASEREDFMMPVTSVTIRTIGRP</sequence>
<evidence type="ECO:0000256" key="11">
    <source>
        <dbReference type="PROSITE-ProRule" id="PRU10141"/>
    </source>
</evidence>
<feature type="region of interest" description="Disordered" evidence="12">
    <location>
        <begin position="493"/>
        <end position="527"/>
    </location>
</feature>
<feature type="compositionally biased region" description="Polar residues" evidence="12">
    <location>
        <begin position="987"/>
        <end position="996"/>
    </location>
</feature>
<evidence type="ECO:0000256" key="8">
    <source>
        <dbReference type="ARBA" id="ARBA00022840"/>
    </source>
</evidence>
<feature type="region of interest" description="Disordered" evidence="12">
    <location>
        <begin position="1"/>
        <end position="39"/>
    </location>
</feature>
<keyword evidence="7" id="KW-0418">Kinase</keyword>
<keyword evidence="15" id="KW-1185">Reference proteome</keyword>
<keyword evidence="5" id="KW-0808">Transferase</keyword>
<protein>
    <recommendedName>
        <fullName evidence="2">non-specific serine/threonine protein kinase</fullName>
        <ecNumber evidence="2">2.7.11.1</ecNumber>
    </recommendedName>
</protein>
<dbReference type="PROSITE" id="PS00108">
    <property type="entry name" value="PROTEIN_KINASE_ST"/>
    <property type="match status" value="1"/>
</dbReference>
<dbReference type="InterPro" id="IPR017441">
    <property type="entry name" value="Protein_kinase_ATP_BS"/>
</dbReference>
<dbReference type="FunFam" id="1.10.510.10:FF:001222">
    <property type="entry name" value="Serine/threonine-protein kinase ppk25"/>
    <property type="match status" value="1"/>
</dbReference>
<dbReference type="Proteomes" id="UP001283361">
    <property type="component" value="Unassembled WGS sequence"/>
</dbReference>
<comment type="subcellular location">
    <subcellularLocation>
        <location evidence="1">Cytoplasm</location>
    </subcellularLocation>
</comment>
<dbReference type="InterPro" id="IPR011009">
    <property type="entry name" value="Kinase-like_dom_sf"/>
</dbReference>
<comment type="catalytic activity">
    <reaction evidence="10">
        <text>L-seryl-[protein] + ATP = O-phospho-L-seryl-[protein] + ADP + H(+)</text>
        <dbReference type="Rhea" id="RHEA:17989"/>
        <dbReference type="Rhea" id="RHEA-COMP:9863"/>
        <dbReference type="Rhea" id="RHEA-COMP:11604"/>
        <dbReference type="ChEBI" id="CHEBI:15378"/>
        <dbReference type="ChEBI" id="CHEBI:29999"/>
        <dbReference type="ChEBI" id="CHEBI:30616"/>
        <dbReference type="ChEBI" id="CHEBI:83421"/>
        <dbReference type="ChEBI" id="CHEBI:456216"/>
        <dbReference type="EC" id="2.7.11.1"/>
    </reaction>
</comment>
<dbReference type="GO" id="GO:0035556">
    <property type="term" value="P:intracellular signal transduction"/>
    <property type="evidence" value="ECO:0007669"/>
    <property type="project" value="TreeGrafter"/>
</dbReference>
<evidence type="ECO:0000259" key="13">
    <source>
        <dbReference type="PROSITE" id="PS50011"/>
    </source>
</evidence>
<dbReference type="PANTHER" id="PTHR24346:SF30">
    <property type="entry name" value="MATERNAL EMBRYONIC LEUCINE ZIPPER KINASE"/>
    <property type="match status" value="1"/>
</dbReference>
<feature type="compositionally biased region" description="Basic and acidic residues" evidence="12">
    <location>
        <begin position="945"/>
        <end position="955"/>
    </location>
</feature>
<dbReference type="InterPro" id="IPR000719">
    <property type="entry name" value="Prot_kinase_dom"/>
</dbReference>
<evidence type="ECO:0000256" key="5">
    <source>
        <dbReference type="ARBA" id="ARBA00022679"/>
    </source>
</evidence>